<protein>
    <submittedName>
        <fullName evidence="7">Putative peptide/nitrate transporter</fullName>
    </submittedName>
</protein>
<reference evidence="7 8" key="1">
    <citation type="journal article" date="2017" name="Nature">
        <title>The Apostasia genome and the evolution of orchids.</title>
        <authorList>
            <person name="Zhang G.Q."/>
            <person name="Liu K.W."/>
            <person name="Li Z."/>
            <person name="Lohaus R."/>
            <person name="Hsiao Y.Y."/>
            <person name="Niu S.C."/>
            <person name="Wang J.Y."/>
            <person name="Lin Y.C."/>
            <person name="Xu Q."/>
            <person name="Chen L.J."/>
            <person name="Yoshida K."/>
            <person name="Fujiwara S."/>
            <person name="Wang Z.W."/>
            <person name="Zhang Y.Q."/>
            <person name="Mitsuda N."/>
            <person name="Wang M."/>
            <person name="Liu G.H."/>
            <person name="Pecoraro L."/>
            <person name="Huang H.X."/>
            <person name="Xiao X.J."/>
            <person name="Lin M."/>
            <person name="Wu X.Y."/>
            <person name="Wu W.L."/>
            <person name="Chen Y.Y."/>
            <person name="Chang S.B."/>
            <person name="Sakamoto S."/>
            <person name="Ohme-Takagi M."/>
            <person name="Yagi M."/>
            <person name="Zeng S.J."/>
            <person name="Shen C.Y."/>
            <person name="Yeh C.M."/>
            <person name="Luo Y.B."/>
            <person name="Tsai W.C."/>
            <person name="Van de Peer Y."/>
            <person name="Liu Z.J."/>
        </authorList>
    </citation>
    <scope>NUCLEOTIDE SEQUENCE [LARGE SCALE GENOMIC DNA]</scope>
    <source>
        <strain evidence="8">cv. Shenzhen</strain>
        <tissue evidence="7">Stem</tissue>
    </source>
</reference>
<keyword evidence="8" id="KW-1185">Reference proteome</keyword>
<feature type="transmembrane region" description="Helical" evidence="6">
    <location>
        <begin position="170"/>
        <end position="189"/>
    </location>
</feature>
<keyword evidence="4 6" id="KW-1133">Transmembrane helix</keyword>
<evidence type="ECO:0000256" key="3">
    <source>
        <dbReference type="ARBA" id="ARBA00022692"/>
    </source>
</evidence>
<comment type="subcellular location">
    <subcellularLocation>
        <location evidence="1">Membrane</location>
        <topology evidence="1">Multi-pass membrane protein</topology>
    </subcellularLocation>
</comment>
<dbReference type="InterPro" id="IPR000109">
    <property type="entry name" value="POT_fam"/>
</dbReference>
<evidence type="ECO:0000256" key="5">
    <source>
        <dbReference type="ARBA" id="ARBA00023136"/>
    </source>
</evidence>
<evidence type="ECO:0000256" key="6">
    <source>
        <dbReference type="SAM" id="Phobius"/>
    </source>
</evidence>
<dbReference type="GO" id="GO:0016020">
    <property type="term" value="C:membrane"/>
    <property type="evidence" value="ECO:0007669"/>
    <property type="project" value="UniProtKB-SubCell"/>
</dbReference>
<proteinExistence type="inferred from homology"/>
<keyword evidence="3 6" id="KW-0812">Transmembrane</keyword>
<accession>A0A2I0BDJ2</accession>
<dbReference type="AlphaFoldDB" id="A0A2I0BDJ2"/>
<feature type="transmembrane region" description="Helical" evidence="6">
    <location>
        <begin position="493"/>
        <end position="512"/>
    </location>
</feature>
<dbReference type="GO" id="GO:0022857">
    <property type="term" value="F:transmembrane transporter activity"/>
    <property type="evidence" value="ECO:0007669"/>
    <property type="project" value="InterPro"/>
</dbReference>
<evidence type="ECO:0000256" key="1">
    <source>
        <dbReference type="ARBA" id="ARBA00004141"/>
    </source>
</evidence>
<feature type="transmembrane region" description="Helical" evidence="6">
    <location>
        <begin position="420"/>
        <end position="442"/>
    </location>
</feature>
<sequence length="533" mass="58545">MASVKNPSSSSSRRGLSKPCVLVILVASVERFAYKGVSSNLVTYLAGGDVGMSPAAAAKAVSGWNGVTSMLPLVTSVLVDSYWDRYSTIISSSLVYITGLVGLTSWAFLDRWMPTYTLFLPLYLISIGQSGYNPSLQAFGAEQLEVEDDLINFVKEEDHEAKQKSFFFQWWYFGICAGSLLGNSVMSYVQDNIGWGLGFSIPAAAMAVSVACFSASSRLYRRKGKGFRRKLPLEEVSRSAKASLLKIFARKISLPSRDNEEDEDDSRVFELQQKPFQETFETCTAAASVKLPDIAGVIMKLIPIWTMLLTFAVIFQQPSTFFTDQGAAMNHYIGPTFLLPPAMLQSAITVSIVTLMPLYDKLIVPLARPLTGHDRGITVLQRIGVGMLLSIAAMAVAASVEMKRIHTPREDGMLSIFWLLPQYILLGISDVFTVVGMQEFFYGRVPKAMRTVGIGLYLSVFGVGSFASAGLVAVAERLGWFSGDMREAELYKYYWLLACLASLSFIVFVILCRYYRDEGAIGCADAENGGGEF</sequence>
<dbReference type="PANTHER" id="PTHR11654">
    <property type="entry name" value="OLIGOPEPTIDE TRANSPORTER-RELATED"/>
    <property type="match status" value="1"/>
</dbReference>
<dbReference type="Gene3D" id="1.20.1250.20">
    <property type="entry name" value="MFS general substrate transporter like domains"/>
    <property type="match status" value="1"/>
</dbReference>
<comment type="similarity">
    <text evidence="2">Belongs to the major facilitator superfamily. Proton-dependent oligopeptide transporter (POT/PTR) (TC 2.A.17) family.</text>
</comment>
<dbReference type="Proteomes" id="UP000236161">
    <property type="component" value="Unassembled WGS sequence"/>
</dbReference>
<evidence type="ECO:0000256" key="2">
    <source>
        <dbReference type="ARBA" id="ARBA00005982"/>
    </source>
</evidence>
<evidence type="ECO:0000313" key="7">
    <source>
        <dbReference type="EMBL" id="PKA65860.1"/>
    </source>
</evidence>
<feature type="transmembrane region" description="Helical" evidence="6">
    <location>
        <begin position="86"/>
        <end position="109"/>
    </location>
</feature>
<dbReference type="InterPro" id="IPR036259">
    <property type="entry name" value="MFS_trans_sf"/>
</dbReference>
<organism evidence="7 8">
    <name type="scientific">Apostasia shenzhenica</name>
    <dbReference type="NCBI Taxonomy" id="1088818"/>
    <lineage>
        <taxon>Eukaryota</taxon>
        <taxon>Viridiplantae</taxon>
        <taxon>Streptophyta</taxon>
        <taxon>Embryophyta</taxon>
        <taxon>Tracheophyta</taxon>
        <taxon>Spermatophyta</taxon>
        <taxon>Magnoliopsida</taxon>
        <taxon>Liliopsida</taxon>
        <taxon>Asparagales</taxon>
        <taxon>Orchidaceae</taxon>
        <taxon>Apostasioideae</taxon>
        <taxon>Apostasia</taxon>
    </lineage>
</organism>
<dbReference type="OrthoDB" id="8904098at2759"/>
<dbReference type="EMBL" id="KZ451889">
    <property type="protein sequence ID" value="PKA65860.1"/>
    <property type="molecule type" value="Genomic_DNA"/>
</dbReference>
<evidence type="ECO:0000256" key="4">
    <source>
        <dbReference type="ARBA" id="ARBA00022989"/>
    </source>
</evidence>
<feature type="transmembrane region" description="Helical" evidence="6">
    <location>
        <begin position="454"/>
        <end position="473"/>
    </location>
</feature>
<feature type="transmembrane region" description="Helical" evidence="6">
    <location>
        <begin position="379"/>
        <end position="400"/>
    </location>
</feature>
<evidence type="ECO:0000313" key="8">
    <source>
        <dbReference type="Proteomes" id="UP000236161"/>
    </source>
</evidence>
<name>A0A2I0BDJ2_9ASPA</name>
<gene>
    <name evidence="7" type="ORF">AXF42_Ash017385</name>
</gene>
<feature type="transmembrane region" description="Helical" evidence="6">
    <location>
        <begin position="195"/>
        <end position="220"/>
    </location>
</feature>
<feature type="transmembrane region" description="Helical" evidence="6">
    <location>
        <begin position="337"/>
        <end position="359"/>
    </location>
</feature>
<dbReference type="SUPFAM" id="SSF103473">
    <property type="entry name" value="MFS general substrate transporter"/>
    <property type="match status" value="2"/>
</dbReference>
<feature type="transmembrane region" description="Helical" evidence="6">
    <location>
        <begin position="297"/>
        <end position="317"/>
    </location>
</feature>
<keyword evidence="5 6" id="KW-0472">Membrane</keyword>
<dbReference type="Pfam" id="PF00854">
    <property type="entry name" value="PTR2"/>
    <property type="match status" value="1"/>
</dbReference>